<protein>
    <submittedName>
        <fullName evidence="4">Nucleoside hydrolase</fullName>
    </submittedName>
</protein>
<dbReference type="Pfam" id="PF01156">
    <property type="entry name" value="IU_nuc_hydro"/>
    <property type="match status" value="1"/>
</dbReference>
<dbReference type="InterPro" id="IPR023186">
    <property type="entry name" value="IUNH"/>
</dbReference>
<feature type="domain" description="Inosine/uridine-preferring nucleoside hydrolase" evidence="3">
    <location>
        <begin position="5"/>
        <end position="301"/>
    </location>
</feature>
<dbReference type="PANTHER" id="PTHR12304">
    <property type="entry name" value="INOSINE-URIDINE PREFERRING NUCLEOSIDE HYDROLASE"/>
    <property type="match status" value="1"/>
</dbReference>
<evidence type="ECO:0000313" key="5">
    <source>
        <dbReference type="Proteomes" id="UP000477849"/>
    </source>
</evidence>
<dbReference type="EMBL" id="JAAKZH010000010">
    <property type="protein sequence ID" value="NGO66339.1"/>
    <property type="molecule type" value="Genomic_DNA"/>
</dbReference>
<dbReference type="InterPro" id="IPR001910">
    <property type="entry name" value="Inosine/uridine_hydrolase_dom"/>
</dbReference>
<dbReference type="RefSeq" id="WP_163905887.1">
    <property type="nucleotide sequence ID" value="NZ_CP048427.1"/>
</dbReference>
<dbReference type="PANTHER" id="PTHR12304:SF4">
    <property type="entry name" value="URIDINE NUCLEOSIDASE"/>
    <property type="match status" value="1"/>
</dbReference>
<dbReference type="CDD" id="cd02651">
    <property type="entry name" value="nuc_hydro_IU_UC_XIUA"/>
    <property type="match status" value="1"/>
</dbReference>
<keyword evidence="2" id="KW-0326">Glycosidase</keyword>
<evidence type="ECO:0000313" key="4">
    <source>
        <dbReference type="EMBL" id="NGO66339.1"/>
    </source>
</evidence>
<dbReference type="SUPFAM" id="SSF53590">
    <property type="entry name" value="Nucleoside hydrolase"/>
    <property type="match status" value="1"/>
</dbReference>
<keyword evidence="1 4" id="KW-0378">Hydrolase</keyword>
<dbReference type="Proteomes" id="UP000477849">
    <property type="component" value="Unassembled WGS sequence"/>
</dbReference>
<accession>A0A6M1S564</accession>
<reference evidence="4 5" key="1">
    <citation type="submission" date="2020-02" db="EMBL/GenBank/DDBJ databases">
        <title>Genome sequence of the type strain CCBAU10050 of Rhizobium daejeonense.</title>
        <authorList>
            <person name="Gao J."/>
            <person name="Sun J."/>
        </authorList>
    </citation>
    <scope>NUCLEOTIDE SEQUENCE [LARGE SCALE GENOMIC DNA]</scope>
    <source>
        <strain evidence="4 5">CCBAU10050</strain>
    </source>
</reference>
<name>A0A6M1S564_9HYPH</name>
<dbReference type="GO" id="GO:0008477">
    <property type="term" value="F:purine nucleosidase activity"/>
    <property type="evidence" value="ECO:0007669"/>
    <property type="project" value="TreeGrafter"/>
</dbReference>
<dbReference type="AlphaFoldDB" id="A0A6M1S564"/>
<proteinExistence type="predicted"/>
<organism evidence="4 5">
    <name type="scientific">Rhizobium daejeonense</name>
    <dbReference type="NCBI Taxonomy" id="240521"/>
    <lineage>
        <taxon>Bacteria</taxon>
        <taxon>Pseudomonadati</taxon>
        <taxon>Pseudomonadota</taxon>
        <taxon>Alphaproteobacteria</taxon>
        <taxon>Hyphomicrobiales</taxon>
        <taxon>Rhizobiaceae</taxon>
        <taxon>Rhizobium/Agrobacterium group</taxon>
        <taxon>Rhizobium</taxon>
    </lineage>
</organism>
<dbReference type="GO" id="GO:0005829">
    <property type="term" value="C:cytosol"/>
    <property type="evidence" value="ECO:0007669"/>
    <property type="project" value="TreeGrafter"/>
</dbReference>
<dbReference type="Gene3D" id="3.90.245.10">
    <property type="entry name" value="Ribonucleoside hydrolase-like"/>
    <property type="match status" value="1"/>
</dbReference>
<evidence type="ECO:0000259" key="3">
    <source>
        <dbReference type="Pfam" id="PF01156"/>
    </source>
</evidence>
<dbReference type="GO" id="GO:0006152">
    <property type="term" value="P:purine nucleoside catabolic process"/>
    <property type="evidence" value="ECO:0007669"/>
    <property type="project" value="TreeGrafter"/>
</dbReference>
<sequence length="325" mass="35030">MAEKIIIDTDPGQDDAFAILLALASPEVELLGITTVAGNVPLSLTHRNARQVLELAGRPEVPVFAGCAKPMAVPLVTAEHVHGATGLDGAELPEPVMPLQDRHAVDFIIDTLMSEPEGSVTLCPLGPLTNIGTALTKAPEIASRIRRIVLMGGGLFEGGNITPAAEFNIFVDPQAAAIVFASGVPIVMMPLDVTHKVRTTRERVERIRALEGEFGAVTAGWLDYFERFDEEKYGTDGGPLHDPNVIAYLIRPDIYDGRHCNVEIETESELTKGMTVVDWWKVSGRPANAFFVRDVDDAAFFSLLTERLAVLASATSVAPRQRVGA</sequence>
<comment type="caution">
    <text evidence="4">The sequence shown here is derived from an EMBL/GenBank/DDBJ whole genome shotgun (WGS) entry which is preliminary data.</text>
</comment>
<gene>
    <name evidence="4" type="ORF">G6N76_21990</name>
</gene>
<dbReference type="InterPro" id="IPR036452">
    <property type="entry name" value="Ribo_hydro-like"/>
</dbReference>
<evidence type="ECO:0000256" key="2">
    <source>
        <dbReference type="ARBA" id="ARBA00023295"/>
    </source>
</evidence>
<evidence type="ECO:0000256" key="1">
    <source>
        <dbReference type="ARBA" id="ARBA00022801"/>
    </source>
</evidence>
<keyword evidence="5" id="KW-1185">Reference proteome</keyword>